<dbReference type="Proteomes" id="UP000622317">
    <property type="component" value="Unassembled WGS sequence"/>
</dbReference>
<dbReference type="GO" id="GO:0004849">
    <property type="term" value="F:uridine kinase activity"/>
    <property type="evidence" value="ECO:0007669"/>
    <property type="project" value="UniProtKB-EC"/>
</dbReference>
<reference evidence="2" key="1">
    <citation type="submission" date="2020-09" db="EMBL/GenBank/DDBJ databases">
        <title>Pelagicoccus enzymogenes sp. nov. with an EPS production, isolated from marine sediment.</title>
        <authorList>
            <person name="Feng X."/>
        </authorList>
    </citation>
    <scope>NUCLEOTIDE SEQUENCE</scope>
    <source>
        <strain evidence="2">NFK12</strain>
    </source>
</reference>
<dbReference type="SUPFAM" id="SSF52540">
    <property type="entry name" value="P-loop containing nucleoside triphosphate hydrolases"/>
    <property type="match status" value="1"/>
</dbReference>
<organism evidence="2 3">
    <name type="scientific">Pelagicoccus enzymogenes</name>
    <dbReference type="NCBI Taxonomy" id="2773457"/>
    <lineage>
        <taxon>Bacteria</taxon>
        <taxon>Pseudomonadati</taxon>
        <taxon>Verrucomicrobiota</taxon>
        <taxon>Opitutia</taxon>
        <taxon>Puniceicoccales</taxon>
        <taxon>Pelagicoccaceae</taxon>
        <taxon>Pelagicoccus</taxon>
    </lineage>
</organism>
<dbReference type="EC" id="2.7.1.48" evidence="2"/>
<keyword evidence="3" id="KW-1185">Reference proteome</keyword>
<evidence type="ECO:0000313" key="2">
    <source>
        <dbReference type="EMBL" id="MBD5778746.1"/>
    </source>
</evidence>
<dbReference type="InterPro" id="IPR027417">
    <property type="entry name" value="P-loop_NTPase"/>
</dbReference>
<comment type="caution">
    <text evidence="2">The sequence shown here is derived from an EMBL/GenBank/DDBJ whole genome shotgun (WGS) entry which is preliminary data.</text>
</comment>
<evidence type="ECO:0000313" key="3">
    <source>
        <dbReference type="Proteomes" id="UP000622317"/>
    </source>
</evidence>
<dbReference type="AlphaFoldDB" id="A0A927F7P0"/>
<dbReference type="InterPro" id="IPR006083">
    <property type="entry name" value="PRK/URK"/>
</dbReference>
<dbReference type="EMBL" id="JACYFG010000006">
    <property type="protein sequence ID" value="MBD5778746.1"/>
    <property type="molecule type" value="Genomic_DNA"/>
</dbReference>
<name>A0A927F7P0_9BACT</name>
<dbReference type="Gene3D" id="3.40.50.300">
    <property type="entry name" value="P-loop containing nucleotide triphosphate hydrolases"/>
    <property type="match status" value="1"/>
</dbReference>
<dbReference type="Pfam" id="PF00485">
    <property type="entry name" value="PRK"/>
    <property type="match status" value="1"/>
</dbReference>
<keyword evidence="2" id="KW-0418">Kinase</keyword>
<dbReference type="GO" id="GO:0005524">
    <property type="term" value="F:ATP binding"/>
    <property type="evidence" value="ECO:0007669"/>
    <property type="project" value="InterPro"/>
</dbReference>
<accession>A0A927F7P0</accession>
<dbReference type="NCBIfam" id="NF004018">
    <property type="entry name" value="PRK05480.1"/>
    <property type="match status" value="1"/>
</dbReference>
<gene>
    <name evidence="2" type="primary">udk</name>
    <name evidence="2" type="ORF">IEN85_04535</name>
</gene>
<dbReference type="RefSeq" id="WP_191615876.1">
    <property type="nucleotide sequence ID" value="NZ_JACYFG010000006.1"/>
</dbReference>
<dbReference type="PANTHER" id="PTHR10285">
    <property type="entry name" value="URIDINE KINASE"/>
    <property type="match status" value="1"/>
</dbReference>
<feature type="domain" description="Phosphoribulokinase/uridine kinase" evidence="1">
    <location>
        <begin position="6"/>
        <end position="189"/>
    </location>
</feature>
<proteinExistence type="predicted"/>
<dbReference type="PRINTS" id="PR00988">
    <property type="entry name" value="URIDINKINASE"/>
</dbReference>
<evidence type="ECO:0000259" key="1">
    <source>
        <dbReference type="Pfam" id="PF00485"/>
    </source>
</evidence>
<protein>
    <submittedName>
        <fullName evidence="2">Uridine kinase</fullName>
        <ecNumber evidence="2">2.7.1.48</ecNumber>
    </submittedName>
</protein>
<keyword evidence="2" id="KW-0808">Transferase</keyword>
<sequence>MRAPTLIGITGGSGSGKSWLARHLQNELGHRQIASLQQDWYYRDLSHLPAEEAAKTDFDDPAALELDLLETHLRELAAGRSIQAPQYDFATFSRSPQTLAIEPASIIAVEGLFVLHPPSLCKMLDISVYVETPSDIRLLRRIRRDLSERGYKLERILDFWEHDQFPSFTKFVQPQRSRASLIWDSLQDTALVPALLADLRNRTTRYADQPTT</sequence>